<evidence type="ECO:0000256" key="1">
    <source>
        <dbReference type="SAM" id="Phobius"/>
    </source>
</evidence>
<proteinExistence type="predicted"/>
<keyword evidence="1" id="KW-1133">Transmembrane helix</keyword>
<keyword evidence="1" id="KW-0812">Transmembrane</keyword>
<dbReference type="EMBL" id="GIFC01006812">
    <property type="protein sequence ID" value="MXU88895.1"/>
    <property type="molecule type" value="Transcribed_RNA"/>
</dbReference>
<keyword evidence="1" id="KW-0472">Membrane</keyword>
<feature type="transmembrane region" description="Helical" evidence="1">
    <location>
        <begin position="20"/>
        <end position="44"/>
    </location>
</feature>
<reference evidence="2" key="1">
    <citation type="submission" date="2019-12" db="EMBL/GenBank/DDBJ databases">
        <title>An insight into the sialome of adult female Ixodes ricinus ticks feeding for 6 days.</title>
        <authorList>
            <person name="Perner J."/>
            <person name="Ribeiro J.M.C."/>
        </authorList>
    </citation>
    <scope>NUCLEOTIDE SEQUENCE</scope>
    <source>
        <strain evidence="2">Semi-engorged</strain>
        <tissue evidence="2">Salivary glands</tissue>
    </source>
</reference>
<evidence type="ECO:0000313" key="2">
    <source>
        <dbReference type="EMBL" id="MXU88895.1"/>
    </source>
</evidence>
<organism evidence="2">
    <name type="scientific">Ixodes ricinus</name>
    <name type="common">Common tick</name>
    <name type="synonym">Acarus ricinus</name>
    <dbReference type="NCBI Taxonomy" id="34613"/>
    <lineage>
        <taxon>Eukaryota</taxon>
        <taxon>Metazoa</taxon>
        <taxon>Ecdysozoa</taxon>
        <taxon>Arthropoda</taxon>
        <taxon>Chelicerata</taxon>
        <taxon>Arachnida</taxon>
        <taxon>Acari</taxon>
        <taxon>Parasitiformes</taxon>
        <taxon>Ixodida</taxon>
        <taxon>Ixodoidea</taxon>
        <taxon>Ixodidae</taxon>
        <taxon>Ixodinae</taxon>
        <taxon>Ixodes</taxon>
    </lineage>
</organism>
<sequence length="104" mass="11071">MQIRKSPAFFVAITMRLTHVVGSSTFVMTPLSSICCSIVASWGFTLTGTLQPVTAFGCASGSVTRWTFPGSVPRADPNTSGYLLTISFLVATLAVPFSTFATKR</sequence>
<feature type="transmembrane region" description="Helical" evidence="1">
    <location>
        <begin position="81"/>
        <end position="101"/>
    </location>
</feature>
<dbReference type="AlphaFoldDB" id="A0A6B0UHG8"/>
<name>A0A6B0UHG8_IXORI</name>
<protein>
    <submittedName>
        <fullName evidence="2">Uncharacterized protein</fullName>
    </submittedName>
</protein>
<accession>A0A6B0UHG8</accession>